<dbReference type="GO" id="GO:1990918">
    <property type="term" value="P:double-strand break repair involved in meiotic recombination"/>
    <property type="evidence" value="ECO:0007669"/>
    <property type="project" value="TreeGrafter"/>
</dbReference>
<protein>
    <submittedName>
        <fullName evidence="8">Fanconi anemia group D2 protein</fullName>
    </submittedName>
</protein>
<feature type="compositionally biased region" description="Basic and acidic residues" evidence="6">
    <location>
        <begin position="1536"/>
        <end position="1547"/>
    </location>
</feature>
<comment type="similarity">
    <text evidence="5">Belongs to the Fanconi anemia protein FANCD2 family.</text>
</comment>
<accession>A0A915BDL5</accession>
<reference evidence="8" key="1">
    <citation type="submission" date="2022-11" db="UniProtKB">
        <authorList>
            <consortium name="WormBaseParasite"/>
        </authorList>
    </citation>
    <scope>IDENTIFICATION</scope>
</reference>
<dbReference type="GO" id="GO:0031573">
    <property type="term" value="P:mitotic intra-S DNA damage checkpoint signaling"/>
    <property type="evidence" value="ECO:0007669"/>
    <property type="project" value="TreeGrafter"/>
</dbReference>
<dbReference type="Pfam" id="PF14631">
    <property type="entry name" value="FancD2"/>
    <property type="match status" value="2"/>
</dbReference>
<keyword evidence="2" id="KW-1017">Isopeptide bond</keyword>
<dbReference type="Proteomes" id="UP000887569">
    <property type="component" value="Unplaced"/>
</dbReference>
<evidence type="ECO:0000256" key="5">
    <source>
        <dbReference type="ARBA" id="ARBA00093456"/>
    </source>
</evidence>
<dbReference type="InterPro" id="IPR029448">
    <property type="entry name" value="FANCD2"/>
</dbReference>
<dbReference type="PANTHER" id="PTHR32086:SF0">
    <property type="entry name" value="FANCONI ANEMIA GROUP D2 PROTEIN"/>
    <property type="match status" value="1"/>
</dbReference>
<dbReference type="GO" id="GO:0036297">
    <property type="term" value="P:interstrand cross-link repair"/>
    <property type="evidence" value="ECO:0007669"/>
    <property type="project" value="TreeGrafter"/>
</dbReference>
<dbReference type="GO" id="GO:0005634">
    <property type="term" value="C:nucleus"/>
    <property type="evidence" value="ECO:0007669"/>
    <property type="project" value="UniProtKB-SubCell"/>
</dbReference>
<evidence type="ECO:0000313" key="7">
    <source>
        <dbReference type="Proteomes" id="UP000887569"/>
    </source>
</evidence>
<evidence type="ECO:0000256" key="3">
    <source>
        <dbReference type="ARBA" id="ARBA00022843"/>
    </source>
</evidence>
<evidence type="ECO:0000256" key="4">
    <source>
        <dbReference type="ARBA" id="ARBA00023242"/>
    </source>
</evidence>
<evidence type="ECO:0000313" key="8">
    <source>
        <dbReference type="WBParaSite" id="PgR035X_g082_t01"/>
    </source>
</evidence>
<evidence type="ECO:0000256" key="1">
    <source>
        <dbReference type="ARBA" id="ARBA00004123"/>
    </source>
</evidence>
<evidence type="ECO:0000256" key="6">
    <source>
        <dbReference type="SAM" id="MobiDB-lite"/>
    </source>
</evidence>
<evidence type="ECO:0000256" key="2">
    <source>
        <dbReference type="ARBA" id="ARBA00022499"/>
    </source>
</evidence>
<keyword evidence="7" id="KW-1185">Reference proteome</keyword>
<dbReference type="WBParaSite" id="PgR035X_g082_t01">
    <property type="protein sequence ID" value="PgR035X_g082_t01"/>
    <property type="gene ID" value="PgR035X_g082"/>
</dbReference>
<feature type="region of interest" description="Disordered" evidence="6">
    <location>
        <begin position="1490"/>
        <end position="1547"/>
    </location>
</feature>
<comment type="subcellular location">
    <subcellularLocation>
        <location evidence="1">Nucleus</location>
    </subcellularLocation>
</comment>
<dbReference type="SUPFAM" id="SSF48371">
    <property type="entry name" value="ARM repeat"/>
    <property type="match status" value="1"/>
</dbReference>
<dbReference type="GO" id="GO:0000793">
    <property type="term" value="C:condensed chromosome"/>
    <property type="evidence" value="ECO:0007669"/>
    <property type="project" value="TreeGrafter"/>
</dbReference>
<proteinExistence type="inferred from homology"/>
<dbReference type="GO" id="GO:0070182">
    <property type="term" value="F:DNA polymerase binding"/>
    <property type="evidence" value="ECO:0007669"/>
    <property type="project" value="TreeGrafter"/>
</dbReference>
<name>A0A915BDL5_PARUN</name>
<organism evidence="7 8">
    <name type="scientific">Parascaris univalens</name>
    <name type="common">Nematode worm</name>
    <dbReference type="NCBI Taxonomy" id="6257"/>
    <lineage>
        <taxon>Eukaryota</taxon>
        <taxon>Metazoa</taxon>
        <taxon>Ecdysozoa</taxon>
        <taxon>Nematoda</taxon>
        <taxon>Chromadorea</taxon>
        <taxon>Rhabditida</taxon>
        <taxon>Spirurina</taxon>
        <taxon>Ascaridomorpha</taxon>
        <taxon>Ascaridoidea</taxon>
        <taxon>Ascarididae</taxon>
        <taxon>Parascaris</taxon>
    </lineage>
</organism>
<keyword evidence="3" id="KW-0832">Ubl conjugation</keyword>
<keyword evidence="4" id="KW-0539">Nucleus</keyword>
<dbReference type="InterPro" id="IPR016024">
    <property type="entry name" value="ARM-type_fold"/>
</dbReference>
<feature type="compositionally biased region" description="Basic and acidic residues" evidence="6">
    <location>
        <begin position="1507"/>
        <end position="1520"/>
    </location>
</feature>
<sequence length="1547" mass="176216">MSVISGRKAAVCKMTNSGNDDLNIDFDDFDDVVAPDPDSSKPADPGDSFATDESVLNEKEFRRALDRFYVQTQNADICNAPIGERIEPESDFQKILEEIGMQRRVDDGGKISTYIADGITHNTFARNLDAYLEDTEKREIFLHSFEADIEDDDKTLLYLSPSVSERGPADTLFRALLLTKNAQAAVFEMVMKKAEYFAKDAQGDKGSNDRLALACIAQIRYLDVVYDPKPLFNSIFDRELEEWRCMARDVVIQSLPEILPNISTQQDAADNLRQMFLKTVNDNPYTFRISILRALTVLRTDAEMSDKIRGELIRNVMTIEPGVLPELVTYCLSTIQKDDKSSFRNVLCGLRGNLKIEKLKFRRGDNSKKTLGNIVTKIFVAISKKTKFGGTRLWKQVCTVLHVDEGWGHEDNERAESVDDILPKDAKEFELFDVLLSFALMDIENCDRLVFAAFKHQLLSIRHRIDEFKEIISTAIAFKEFSTRFLDAILSFSQHLIWSSEAHLISGGAFLLEKLFVSVEKHRERILNQITAHLNDIDSEATAALSILQNLVQKHADMLIPFIERLHGTFNLLSLLSTENIRRLFHVLVVLQMTSAENVDAQYQDEFKLRIDAMLSSPCARENTWGVIGLLMRLHAYIALGGHTEEELELTVSQTLATLDLKTRANSNVRAIFYSNLARLLDENPRMPRSEAMLEWSEILRQEFREVFFEKRNEEISSNRLEDDRYTRVECKEWLRLGEIVSEQLTEGSITKGLRIGELLPLFELLRAFARQKRRWEGDDTQEAYINHWTRFLFAFEANISMKGVDLEARENERRAINCDIFCYAIQWIRLLLNTFADCELPTAADNQLVGDVMRKKFALMLECQKSLIYTIKKVGEYPLPHMESSGRKEVIIHGEGGQILKKTPPTKRPVDVGTEENDVVTVHDADVILNDEEQNMEQEDEAGDAGKENAKVDADIGNTKAAIKLQPNEMAEHPTIRKRKSDCKRKLVDVNRVLSYFSPFRLVTVIRLIQLLPKKRKQTTFLLENLQKILEVVLPKKEKKVAPWMAYSEIPLGDMPVDHGDSKLVWRLISSVLPVLFSILDGSVQYFRSLMDTSTLDDRLKRDYFHQMAALLRASLCVLKDIFKCREVAKPQSSRDEACETEKSKRARFERRKYVMELIEKAMLDVDAVRDIGGEEDAEISVLNYLIKVADVIPSLDCAVELLDVFSAMEGVPDGQRLQIARAALSFLRKEWLDEGGNPLKGADLNRAVAMILYLYIRLRRESKRLLAIQWIITNKVAELVPDEERRRSKISHMEECIDSELGTEEEHAHFCCFTKGTFSSVYKVLFHSLNETVKTLSMNAIERSTLKLDEFFLQWKQAASCFCLLTLMIRIKDLRNSSVLLCAAREGRIFLHSFSSKSSFLHLLTAEKRFAKYAAGANSVMKTVQIGNRSLQNISVYAKTSKCIVLLKLLPELRAASEMFIRAVHSVMIGVDCDDAFQIGLLKSRNLDGEEMKGPEESLSDEEEGKSSDVDDAKENKRGGSQNNESTADEETIDASHDSRLNDIE</sequence>
<dbReference type="GO" id="GO:0007129">
    <property type="term" value="P:homologous chromosome pairing at meiosis"/>
    <property type="evidence" value="ECO:0007669"/>
    <property type="project" value="TreeGrafter"/>
</dbReference>
<dbReference type="PANTHER" id="PTHR32086">
    <property type="entry name" value="FANCONI ANEMIA GROUP D2 PROTEIN"/>
    <property type="match status" value="1"/>
</dbReference>